<evidence type="ECO:0000256" key="6">
    <source>
        <dbReference type="SAM" id="Phobius"/>
    </source>
</evidence>
<keyword evidence="5 6" id="KW-0472">Membrane</keyword>
<protein>
    <submittedName>
        <fullName evidence="7">Oligosaccharide flippase family protein</fullName>
    </submittedName>
</protein>
<evidence type="ECO:0000313" key="8">
    <source>
        <dbReference type="Proteomes" id="UP001597012"/>
    </source>
</evidence>
<dbReference type="InterPro" id="IPR002797">
    <property type="entry name" value="Polysacc_synth"/>
</dbReference>
<comment type="caution">
    <text evidence="7">The sequence shown here is derived from an EMBL/GenBank/DDBJ whole genome shotgun (WGS) entry which is preliminary data.</text>
</comment>
<reference evidence="8" key="1">
    <citation type="journal article" date="2019" name="Int. J. Syst. Evol. Microbiol.">
        <title>The Global Catalogue of Microorganisms (GCM) 10K type strain sequencing project: providing services to taxonomists for standard genome sequencing and annotation.</title>
        <authorList>
            <consortium name="The Broad Institute Genomics Platform"/>
            <consortium name="The Broad Institute Genome Sequencing Center for Infectious Disease"/>
            <person name="Wu L."/>
            <person name="Ma J."/>
        </authorList>
    </citation>
    <scope>NUCLEOTIDE SEQUENCE [LARGE SCALE GENOMIC DNA]</scope>
    <source>
        <strain evidence="8">CCUG 61948</strain>
    </source>
</reference>
<proteinExistence type="predicted"/>
<evidence type="ECO:0000313" key="7">
    <source>
        <dbReference type="EMBL" id="MFD0798207.1"/>
    </source>
</evidence>
<keyword evidence="3 6" id="KW-0812">Transmembrane</keyword>
<evidence type="ECO:0000256" key="5">
    <source>
        <dbReference type="ARBA" id="ARBA00023136"/>
    </source>
</evidence>
<gene>
    <name evidence="7" type="ORF">ACFQZJ_12105</name>
</gene>
<keyword evidence="8" id="KW-1185">Reference proteome</keyword>
<feature type="transmembrane region" description="Helical" evidence="6">
    <location>
        <begin position="190"/>
        <end position="206"/>
    </location>
</feature>
<evidence type="ECO:0000256" key="4">
    <source>
        <dbReference type="ARBA" id="ARBA00022989"/>
    </source>
</evidence>
<evidence type="ECO:0000256" key="3">
    <source>
        <dbReference type="ARBA" id="ARBA00022692"/>
    </source>
</evidence>
<feature type="transmembrane region" description="Helical" evidence="6">
    <location>
        <begin position="93"/>
        <end position="117"/>
    </location>
</feature>
<feature type="transmembrane region" description="Helical" evidence="6">
    <location>
        <begin position="61"/>
        <end position="81"/>
    </location>
</feature>
<name>A0ABW3B567_9FLAO</name>
<dbReference type="EMBL" id="JBHTHY010000008">
    <property type="protein sequence ID" value="MFD0798207.1"/>
    <property type="molecule type" value="Genomic_DNA"/>
</dbReference>
<feature type="transmembrane region" description="Helical" evidence="6">
    <location>
        <begin position="386"/>
        <end position="406"/>
    </location>
</feature>
<organism evidence="7 8">
    <name type="scientific">Maribacter chungangensis</name>
    <dbReference type="NCBI Taxonomy" id="1069117"/>
    <lineage>
        <taxon>Bacteria</taxon>
        <taxon>Pseudomonadati</taxon>
        <taxon>Bacteroidota</taxon>
        <taxon>Flavobacteriia</taxon>
        <taxon>Flavobacteriales</taxon>
        <taxon>Flavobacteriaceae</taxon>
        <taxon>Maribacter</taxon>
    </lineage>
</organism>
<feature type="transmembrane region" description="Helical" evidence="6">
    <location>
        <begin position="311"/>
        <end position="332"/>
    </location>
</feature>
<feature type="transmembrane region" description="Helical" evidence="6">
    <location>
        <begin position="166"/>
        <end position="184"/>
    </location>
</feature>
<evidence type="ECO:0000256" key="1">
    <source>
        <dbReference type="ARBA" id="ARBA00004651"/>
    </source>
</evidence>
<feature type="transmembrane region" description="Helical" evidence="6">
    <location>
        <begin position="412"/>
        <end position="429"/>
    </location>
</feature>
<dbReference type="RefSeq" id="WP_379934858.1">
    <property type="nucleotide sequence ID" value="NZ_JBHTHY010000008.1"/>
</dbReference>
<dbReference type="PANTHER" id="PTHR30250:SF11">
    <property type="entry name" value="O-ANTIGEN TRANSPORTER-RELATED"/>
    <property type="match status" value="1"/>
</dbReference>
<feature type="transmembrane region" description="Helical" evidence="6">
    <location>
        <begin position="271"/>
        <end position="290"/>
    </location>
</feature>
<dbReference type="PANTHER" id="PTHR30250">
    <property type="entry name" value="PST FAMILY PREDICTED COLANIC ACID TRANSPORTER"/>
    <property type="match status" value="1"/>
</dbReference>
<feature type="transmembrane region" description="Helical" evidence="6">
    <location>
        <begin position="137"/>
        <end position="159"/>
    </location>
</feature>
<feature type="transmembrane region" description="Helical" evidence="6">
    <location>
        <begin position="344"/>
        <end position="365"/>
    </location>
</feature>
<accession>A0ABW3B567</accession>
<evidence type="ECO:0000256" key="2">
    <source>
        <dbReference type="ARBA" id="ARBA00022475"/>
    </source>
</evidence>
<dbReference type="InterPro" id="IPR050833">
    <property type="entry name" value="Poly_Biosynth_Transport"/>
</dbReference>
<dbReference type="Proteomes" id="UP001597012">
    <property type="component" value="Unassembled WGS sequence"/>
</dbReference>
<feature type="transmembrane region" description="Helical" evidence="6">
    <location>
        <begin position="21"/>
        <end position="41"/>
    </location>
</feature>
<dbReference type="Pfam" id="PF01943">
    <property type="entry name" value="Polysacc_synt"/>
    <property type="match status" value="1"/>
</dbReference>
<keyword evidence="4 6" id="KW-1133">Transmembrane helix</keyword>
<keyword evidence="2" id="KW-1003">Cell membrane</keyword>
<feature type="transmembrane region" description="Helical" evidence="6">
    <location>
        <begin position="238"/>
        <end position="259"/>
    </location>
</feature>
<sequence length="434" mass="48677">MKSRFKAFYTKVRQSKFAQDSFWALFGNVLAKAMSLLGAIIVARLLGKEIFGEFGTIRSTLISVAMFSTFGLGYTATKFIAESKDRNPNLIKGIAILTMGISLVLSGILAILLFVFAKYVSDVIFEAPHLVTPVRLVSFWVIFSALTTAQIGILSGFNAFKSMARINTYVGILAFTNSFILTYFFDLNGALIALLCTQIFNCYLNYMEVQKFIPAANLVGSAEFKALSKKILKFSTPVAMQEGLYALTSWLTIILLLKFSDYGEVGLYSAAAQWSAIILFIPGILRNVILTHLSENNKDLLKHTEIIRKTILINLVTTVIPFIGIYLLRHWIVGFYGESYKDELDYILAISLFSTIFISISNVYAQAFMSIDKNWYMFGLRFTRDVLIITGTYLFLINNIYSGALSLVVSNLIIQICFLVIIMFIYNNIKLGHV</sequence>
<comment type="subcellular location">
    <subcellularLocation>
        <location evidence="1">Cell membrane</location>
        <topology evidence="1">Multi-pass membrane protein</topology>
    </subcellularLocation>
</comment>